<proteinExistence type="inferred from homology"/>
<evidence type="ECO:0000313" key="8">
    <source>
        <dbReference type="EMBL" id="MCY1721490.1"/>
    </source>
</evidence>
<dbReference type="Proteomes" id="UP001145087">
    <property type="component" value="Unassembled WGS sequence"/>
</dbReference>
<name>A0A9X3FED0_9BACT</name>
<dbReference type="SUPFAM" id="SSF53067">
    <property type="entry name" value="Actin-like ATPase domain"/>
    <property type="match status" value="2"/>
</dbReference>
<feature type="domain" description="SHS2" evidence="7">
    <location>
        <begin position="8"/>
        <end position="195"/>
    </location>
</feature>
<dbReference type="GO" id="GO:0009898">
    <property type="term" value="C:cytoplasmic side of plasma membrane"/>
    <property type="evidence" value="ECO:0007669"/>
    <property type="project" value="UniProtKB-UniRule"/>
</dbReference>
<comment type="caution">
    <text evidence="8">The sequence shown here is derived from an EMBL/GenBank/DDBJ whole genome shotgun (WGS) entry which is preliminary data.</text>
</comment>
<accession>A0A9X3FED0</accession>
<gene>
    <name evidence="5 8" type="primary">ftsA</name>
    <name evidence="8" type="ORF">OU798_14130</name>
</gene>
<dbReference type="Pfam" id="PF02491">
    <property type="entry name" value="SHS2_FTSA"/>
    <property type="match status" value="1"/>
</dbReference>
<evidence type="ECO:0000256" key="4">
    <source>
        <dbReference type="ARBA" id="ARBA00023306"/>
    </source>
</evidence>
<dbReference type="InterPro" id="IPR050696">
    <property type="entry name" value="FtsA/MreB"/>
</dbReference>
<reference evidence="8" key="1">
    <citation type="submission" date="2022-11" db="EMBL/GenBank/DDBJ databases">
        <title>Marilongibacter aestuarii gen. nov., sp. nov., isolated from tidal flat sediment.</title>
        <authorList>
            <person name="Jiayan W."/>
        </authorList>
    </citation>
    <scope>NUCLEOTIDE SEQUENCE</scope>
    <source>
        <strain evidence="8">Z1-6</strain>
    </source>
</reference>
<dbReference type="InterPro" id="IPR043129">
    <property type="entry name" value="ATPase_NBD"/>
</dbReference>
<dbReference type="CDD" id="cd24048">
    <property type="entry name" value="ASKHA_NBD_FtsA"/>
    <property type="match status" value="1"/>
</dbReference>
<sequence length="428" mass="46600">MASKSNLSVVIDIGTSKLVALAGRATELGKMEILGMAKAPSKGIKRGVIFNLADVIESVTRVLELLDDQLEDEIDVVDVTYAGKQMKTLSYTASRFTGEGGVVSNFDIDELYNEAKNVELKSGYQILKVIPTSFIIDDEIEELKPVGVTGKKIEAHYKLVVIPENDLINLHRVFESVGVELGEVFHSSLAIAEAVLPKSEKEMGTVVLDMGAGTTNLAVYHENALVHTAVIPFAGEVITNDLKCGCATFLEKAELLKVKYGQALGDQIKNEDKVTIAKNNGWEPKEISIKSLAYIIQARLEEIVEIVNTEIEKSGVKDLLGTGIVVTGGTANLENIITLVKYHTGMDARKAHCIVHPINQKDEVKHPDLFTAVGALKLALTSMETPVRIFPESTRGNKTGKSIFPNFKGALQSAINFFDDGNEDLEFK</sequence>
<keyword evidence="1 5" id="KW-1003">Cell membrane</keyword>
<evidence type="ECO:0000256" key="3">
    <source>
        <dbReference type="ARBA" id="ARBA00023136"/>
    </source>
</evidence>
<evidence type="ECO:0000256" key="6">
    <source>
        <dbReference type="PIRNR" id="PIRNR003101"/>
    </source>
</evidence>
<comment type="subcellular location">
    <subcellularLocation>
        <location evidence="5">Cell membrane</location>
        <topology evidence="5">Peripheral membrane protein</topology>
        <orientation evidence="5">Cytoplasmic side</orientation>
    </subcellularLocation>
    <text evidence="5">Localizes to the Z ring in an FtsZ-dependent manner. Targeted to the membrane through a conserved C-terminal amphipathic helix.</text>
</comment>
<dbReference type="GO" id="GO:0043093">
    <property type="term" value="P:FtsZ-dependent cytokinesis"/>
    <property type="evidence" value="ECO:0007669"/>
    <property type="project" value="UniProtKB-UniRule"/>
</dbReference>
<keyword evidence="2 5" id="KW-0132">Cell division</keyword>
<dbReference type="PANTHER" id="PTHR32432">
    <property type="entry name" value="CELL DIVISION PROTEIN FTSA-RELATED"/>
    <property type="match status" value="1"/>
</dbReference>
<dbReference type="HAMAP" id="MF_02033">
    <property type="entry name" value="FtsA"/>
    <property type="match status" value="1"/>
</dbReference>
<dbReference type="NCBIfam" id="TIGR01174">
    <property type="entry name" value="ftsA"/>
    <property type="match status" value="1"/>
</dbReference>
<comment type="function">
    <text evidence="5 6">Cell division protein that is involved in the assembly of the Z ring. May serve as a membrane anchor for the Z ring.</text>
</comment>
<dbReference type="AlphaFoldDB" id="A0A9X3FED0"/>
<dbReference type="PIRSF" id="PIRSF003101">
    <property type="entry name" value="FtsA"/>
    <property type="match status" value="1"/>
</dbReference>
<dbReference type="PANTHER" id="PTHR32432:SF4">
    <property type="entry name" value="CELL DIVISION PROTEIN FTSA"/>
    <property type="match status" value="1"/>
</dbReference>
<evidence type="ECO:0000256" key="2">
    <source>
        <dbReference type="ARBA" id="ARBA00022618"/>
    </source>
</evidence>
<evidence type="ECO:0000256" key="1">
    <source>
        <dbReference type="ARBA" id="ARBA00022475"/>
    </source>
</evidence>
<dbReference type="RefSeq" id="WP_343333819.1">
    <property type="nucleotide sequence ID" value="NZ_JAPOHD010000027.1"/>
</dbReference>
<dbReference type="Pfam" id="PF14450">
    <property type="entry name" value="FtsA"/>
    <property type="match status" value="1"/>
</dbReference>
<comment type="similarity">
    <text evidence="5 6">Belongs to the FtsA/MreB family.</text>
</comment>
<keyword evidence="3 5" id="KW-0472">Membrane</keyword>
<dbReference type="EMBL" id="JAPOHD010000027">
    <property type="protein sequence ID" value="MCY1721490.1"/>
    <property type="molecule type" value="Genomic_DNA"/>
</dbReference>
<dbReference type="InterPro" id="IPR020823">
    <property type="entry name" value="Cell_div_FtsA"/>
</dbReference>
<dbReference type="InterPro" id="IPR003494">
    <property type="entry name" value="SHS2_FtsA"/>
</dbReference>
<evidence type="ECO:0000256" key="5">
    <source>
        <dbReference type="HAMAP-Rule" id="MF_02033"/>
    </source>
</evidence>
<evidence type="ECO:0000313" key="9">
    <source>
        <dbReference type="Proteomes" id="UP001145087"/>
    </source>
</evidence>
<protein>
    <recommendedName>
        <fullName evidence="5 6">Cell division protein FtsA</fullName>
    </recommendedName>
</protein>
<keyword evidence="9" id="KW-1185">Reference proteome</keyword>
<dbReference type="Gene3D" id="3.30.420.40">
    <property type="match status" value="1"/>
</dbReference>
<dbReference type="GO" id="GO:0032153">
    <property type="term" value="C:cell division site"/>
    <property type="evidence" value="ECO:0007669"/>
    <property type="project" value="UniProtKB-UniRule"/>
</dbReference>
<dbReference type="Gene3D" id="3.30.1490.110">
    <property type="match status" value="1"/>
</dbReference>
<organism evidence="8 9">
    <name type="scientific">Draconibacterium aestuarii</name>
    <dbReference type="NCBI Taxonomy" id="2998507"/>
    <lineage>
        <taxon>Bacteria</taxon>
        <taxon>Pseudomonadati</taxon>
        <taxon>Bacteroidota</taxon>
        <taxon>Bacteroidia</taxon>
        <taxon>Marinilabiliales</taxon>
        <taxon>Prolixibacteraceae</taxon>
        <taxon>Draconibacterium</taxon>
    </lineage>
</organism>
<keyword evidence="4 5" id="KW-0131">Cell cycle</keyword>
<evidence type="ECO:0000259" key="7">
    <source>
        <dbReference type="SMART" id="SM00842"/>
    </source>
</evidence>
<dbReference type="SMART" id="SM00842">
    <property type="entry name" value="FtsA"/>
    <property type="match status" value="1"/>
</dbReference>
<comment type="subunit">
    <text evidence="5">Self-interacts. Interacts with FtsZ.</text>
</comment>